<dbReference type="InterPro" id="IPR036291">
    <property type="entry name" value="NAD(P)-bd_dom_sf"/>
</dbReference>
<dbReference type="SUPFAM" id="SSF51735">
    <property type="entry name" value="NAD(P)-binding Rossmann-fold domains"/>
    <property type="match status" value="1"/>
</dbReference>
<protein>
    <recommendedName>
        <fullName evidence="1">CoA-binding domain-containing protein</fullName>
    </recommendedName>
</protein>
<accession>A0A1F6G934</accession>
<proteinExistence type="predicted"/>
<evidence type="ECO:0000313" key="2">
    <source>
        <dbReference type="EMBL" id="OGG94633.1"/>
    </source>
</evidence>
<feature type="domain" description="CoA-binding" evidence="1">
    <location>
        <begin position="10"/>
        <end position="104"/>
    </location>
</feature>
<comment type="caution">
    <text evidence="2">The sequence shown here is derived from an EMBL/GenBank/DDBJ whole genome shotgun (WGS) entry which is preliminary data.</text>
</comment>
<dbReference type="InterPro" id="IPR003781">
    <property type="entry name" value="CoA-bd"/>
</dbReference>
<dbReference type="Pfam" id="PF13380">
    <property type="entry name" value="CoA_binding_2"/>
    <property type="match status" value="1"/>
</dbReference>
<dbReference type="STRING" id="1817772.A2527_05460"/>
<dbReference type="PANTHER" id="PTHR33303:SF2">
    <property type="entry name" value="COA-BINDING DOMAIN-CONTAINING PROTEIN"/>
    <property type="match status" value="1"/>
</dbReference>
<gene>
    <name evidence="2" type="ORF">A2527_05460</name>
</gene>
<dbReference type="Proteomes" id="UP000178449">
    <property type="component" value="Unassembled WGS sequence"/>
</dbReference>
<name>A0A1F6G934_9PROT</name>
<dbReference type="PANTHER" id="PTHR33303">
    <property type="entry name" value="CYTOPLASMIC PROTEIN-RELATED"/>
    <property type="match status" value="1"/>
</dbReference>
<sequence>MLDSKTAIEWIKKHKKVAIVGLSPKDDRPSYHVGQFLMAQGFEVTPIHPAHAEILGRPAKASLAQLAPGEIDWLDLFLNPSRLMDLLPEITRLKPGMVWCQLGVVDEEFNRKVEALGVLLVSDRCPKIEWRS</sequence>
<evidence type="ECO:0000313" key="3">
    <source>
        <dbReference type="Proteomes" id="UP000178449"/>
    </source>
</evidence>
<dbReference type="EMBL" id="MFNE01000036">
    <property type="protein sequence ID" value="OGG94633.1"/>
    <property type="molecule type" value="Genomic_DNA"/>
</dbReference>
<dbReference type="SMART" id="SM00881">
    <property type="entry name" value="CoA_binding"/>
    <property type="match status" value="1"/>
</dbReference>
<dbReference type="AlphaFoldDB" id="A0A1F6G934"/>
<reference evidence="2 3" key="1">
    <citation type="journal article" date="2016" name="Nat. Commun.">
        <title>Thousands of microbial genomes shed light on interconnected biogeochemical processes in an aquifer system.</title>
        <authorList>
            <person name="Anantharaman K."/>
            <person name="Brown C.T."/>
            <person name="Hug L.A."/>
            <person name="Sharon I."/>
            <person name="Castelle C.J."/>
            <person name="Probst A.J."/>
            <person name="Thomas B.C."/>
            <person name="Singh A."/>
            <person name="Wilkins M.J."/>
            <person name="Karaoz U."/>
            <person name="Brodie E.L."/>
            <person name="Williams K.H."/>
            <person name="Hubbard S.S."/>
            <person name="Banfield J.F."/>
        </authorList>
    </citation>
    <scope>NUCLEOTIDE SEQUENCE [LARGE SCALE GENOMIC DNA]</scope>
</reference>
<dbReference type="Gene3D" id="3.40.50.720">
    <property type="entry name" value="NAD(P)-binding Rossmann-like Domain"/>
    <property type="match status" value="1"/>
</dbReference>
<organism evidence="2 3">
    <name type="scientific">Candidatus Lambdaproteobacteria bacterium RIFOXYD2_FULL_50_16</name>
    <dbReference type="NCBI Taxonomy" id="1817772"/>
    <lineage>
        <taxon>Bacteria</taxon>
        <taxon>Pseudomonadati</taxon>
        <taxon>Pseudomonadota</taxon>
        <taxon>Candidatus Lambdaproteobacteria</taxon>
    </lineage>
</organism>
<evidence type="ECO:0000259" key="1">
    <source>
        <dbReference type="SMART" id="SM00881"/>
    </source>
</evidence>